<dbReference type="KEGG" id="epa:110234280"/>
<keyword evidence="2" id="KW-1185">Reference proteome</keyword>
<sequence length="188" mass="21662">MSHLQNIHKHQNTKFKKCTHKKIKRQWFKPGAEDTVKLSEIIESTRMRNKVAKLSPLGQTSSLEGYHSIVNQFCPKMIHFSYNVMYARIRLAALHFNENTGRPTKRNKEGHEEYSIKFPKAKKGGHTVVAIPINCTYAYVENAFEELFSVLGKNSDEQDLNNVPPEPMCSKMSRPVKEEAVKAHTTRY</sequence>
<dbReference type="OMA" id="INCTYAY"/>
<organism evidence="1 2">
    <name type="scientific">Exaiptasia diaphana</name>
    <name type="common">Tropical sea anemone</name>
    <name type="synonym">Aiptasia pulchella</name>
    <dbReference type="NCBI Taxonomy" id="2652724"/>
    <lineage>
        <taxon>Eukaryota</taxon>
        <taxon>Metazoa</taxon>
        <taxon>Cnidaria</taxon>
        <taxon>Anthozoa</taxon>
        <taxon>Hexacorallia</taxon>
        <taxon>Actiniaria</taxon>
        <taxon>Aiptasiidae</taxon>
        <taxon>Exaiptasia</taxon>
    </lineage>
</organism>
<dbReference type="RefSeq" id="XP_020895307.1">
    <property type="nucleotide sequence ID" value="XM_021039648.2"/>
</dbReference>
<accession>A0A913WWZ4</accession>
<dbReference type="PANTHER" id="PTHR31751:SF42">
    <property type="entry name" value="PROTEIN CBG10204"/>
    <property type="match status" value="1"/>
</dbReference>
<reference evidence="1" key="1">
    <citation type="submission" date="2022-11" db="UniProtKB">
        <authorList>
            <consortium name="EnsemblMetazoa"/>
        </authorList>
    </citation>
    <scope>IDENTIFICATION</scope>
</reference>
<dbReference type="PANTHER" id="PTHR31751">
    <property type="entry name" value="SI:CH211-108C17.2-RELATED-RELATED"/>
    <property type="match status" value="1"/>
</dbReference>
<name>A0A913WWZ4_EXADI</name>
<proteinExistence type="predicted"/>
<dbReference type="EnsemblMetazoa" id="XM_021039648.2">
    <property type="protein sequence ID" value="XP_020895307.1"/>
    <property type="gene ID" value="LOC110234280"/>
</dbReference>
<dbReference type="Proteomes" id="UP000887567">
    <property type="component" value="Unplaced"/>
</dbReference>
<protein>
    <submittedName>
        <fullName evidence="1">Uncharacterized protein</fullName>
    </submittedName>
</protein>
<dbReference type="OrthoDB" id="5814287at2759"/>
<evidence type="ECO:0000313" key="1">
    <source>
        <dbReference type="EnsemblMetazoa" id="XP_020895307.1"/>
    </source>
</evidence>
<dbReference type="AlphaFoldDB" id="A0A913WWZ4"/>
<dbReference type="GeneID" id="110234280"/>
<evidence type="ECO:0000313" key="2">
    <source>
        <dbReference type="Proteomes" id="UP000887567"/>
    </source>
</evidence>